<evidence type="ECO:0000259" key="8">
    <source>
        <dbReference type="PROSITE" id="PS51449"/>
    </source>
</evidence>
<dbReference type="PROSITE" id="PS51918">
    <property type="entry name" value="RADICAL_SAM"/>
    <property type="match status" value="1"/>
</dbReference>
<feature type="domain" description="MTTase N-terminal" evidence="8">
    <location>
        <begin position="3"/>
        <end position="112"/>
    </location>
</feature>
<dbReference type="InterPro" id="IPR006638">
    <property type="entry name" value="Elp3/MiaA/NifB-like_rSAM"/>
</dbReference>
<keyword evidence="4" id="KW-0949">S-adenosyl-L-methionine</keyword>
<dbReference type="PANTHER" id="PTHR11918:SF45">
    <property type="entry name" value="THREONYLCARBAMOYLADENOSINE TRNA METHYLTHIOTRANSFERASE"/>
    <property type="match status" value="1"/>
</dbReference>
<keyword evidence="11" id="KW-1185">Reference proteome</keyword>
<evidence type="ECO:0000256" key="3">
    <source>
        <dbReference type="ARBA" id="ARBA00022679"/>
    </source>
</evidence>
<keyword evidence="6" id="KW-0408">Iron</keyword>
<dbReference type="InterPro" id="IPR007197">
    <property type="entry name" value="rSAM"/>
</dbReference>
<evidence type="ECO:0000313" key="10">
    <source>
        <dbReference type="EMBL" id="QOY53353.1"/>
    </source>
</evidence>
<dbReference type="Gene3D" id="3.80.30.20">
    <property type="entry name" value="tm_1862 like domain"/>
    <property type="match status" value="1"/>
</dbReference>
<evidence type="ECO:0000256" key="6">
    <source>
        <dbReference type="ARBA" id="ARBA00023004"/>
    </source>
</evidence>
<dbReference type="SFLD" id="SFLDG01082">
    <property type="entry name" value="B12-binding_domain_containing"/>
    <property type="match status" value="1"/>
</dbReference>
<keyword evidence="5" id="KW-0479">Metal-binding</keyword>
<dbReference type="Gene3D" id="3.40.50.12160">
    <property type="entry name" value="Methylthiotransferase, N-terminal domain"/>
    <property type="match status" value="1"/>
</dbReference>
<dbReference type="SFLD" id="SFLDS00029">
    <property type="entry name" value="Radical_SAM"/>
    <property type="match status" value="1"/>
</dbReference>
<dbReference type="InterPro" id="IPR038135">
    <property type="entry name" value="Methylthiotransferase_N_sf"/>
</dbReference>
<evidence type="ECO:0000256" key="4">
    <source>
        <dbReference type="ARBA" id="ARBA00022691"/>
    </source>
</evidence>
<dbReference type="InterPro" id="IPR023404">
    <property type="entry name" value="rSAM_horseshoe"/>
</dbReference>
<keyword evidence="2" id="KW-0004">4Fe-4S</keyword>
<dbReference type="CDD" id="cd01335">
    <property type="entry name" value="Radical_SAM"/>
    <property type="match status" value="1"/>
</dbReference>
<dbReference type="InterPro" id="IPR058240">
    <property type="entry name" value="rSAM_sf"/>
</dbReference>
<evidence type="ECO:0000256" key="1">
    <source>
        <dbReference type="ARBA" id="ARBA00001966"/>
    </source>
</evidence>
<dbReference type="Pfam" id="PF00919">
    <property type="entry name" value="UPF0004"/>
    <property type="match status" value="1"/>
</dbReference>
<gene>
    <name evidence="10" type="primary">mtaB</name>
    <name evidence="10" type="ORF">HUE88_06690</name>
</gene>
<dbReference type="Pfam" id="PF04055">
    <property type="entry name" value="Radical_SAM"/>
    <property type="match status" value="1"/>
</dbReference>
<dbReference type="SMART" id="SM00729">
    <property type="entry name" value="Elp3"/>
    <property type="match status" value="1"/>
</dbReference>
<dbReference type="KEGG" id="sbal:HUE88_06690"/>
<dbReference type="EMBL" id="CP054492">
    <property type="protein sequence ID" value="QOY53353.1"/>
    <property type="molecule type" value="Genomic_DNA"/>
</dbReference>
<feature type="domain" description="Radical SAM core" evidence="9">
    <location>
        <begin position="130"/>
        <end position="355"/>
    </location>
</feature>
<keyword evidence="3 10" id="KW-0808">Transferase</keyword>
<evidence type="ECO:0000256" key="7">
    <source>
        <dbReference type="ARBA" id="ARBA00023014"/>
    </source>
</evidence>
<dbReference type="PROSITE" id="PS51449">
    <property type="entry name" value="MTTASE_N"/>
    <property type="match status" value="1"/>
</dbReference>
<keyword evidence="7" id="KW-0411">Iron-sulfur</keyword>
<dbReference type="GO" id="GO:0035598">
    <property type="term" value="F:tRNA (N(6)-L-threonylcarbamoyladenosine(37)-C(2))-methylthiotransferase activity"/>
    <property type="evidence" value="ECO:0007669"/>
    <property type="project" value="TreeGrafter"/>
</dbReference>
<dbReference type="PANTHER" id="PTHR11918">
    <property type="entry name" value="RADICAL SAM PROTEINS"/>
    <property type="match status" value="1"/>
</dbReference>
<evidence type="ECO:0000259" key="9">
    <source>
        <dbReference type="PROSITE" id="PS51918"/>
    </source>
</evidence>
<dbReference type="GO" id="GO:0051539">
    <property type="term" value="F:4 iron, 4 sulfur cluster binding"/>
    <property type="evidence" value="ECO:0007669"/>
    <property type="project" value="UniProtKB-KW"/>
</dbReference>
<dbReference type="Proteomes" id="UP000593994">
    <property type="component" value="Chromosome"/>
</dbReference>
<dbReference type="NCBIfam" id="TIGR00089">
    <property type="entry name" value="MiaB/RimO family radical SAM methylthiotransferase"/>
    <property type="match status" value="1"/>
</dbReference>
<dbReference type="NCBIfam" id="TIGR01579">
    <property type="entry name" value="MiaB-like-C"/>
    <property type="match status" value="1"/>
</dbReference>
<evidence type="ECO:0000256" key="5">
    <source>
        <dbReference type="ARBA" id="ARBA00022723"/>
    </source>
</evidence>
<organism evidence="10 11">
    <name type="scientific">Candidatus Sulfurimonas baltica</name>
    <dbReference type="NCBI Taxonomy" id="2740404"/>
    <lineage>
        <taxon>Bacteria</taxon>
        <taxon>Pseudomonadati</taxon>
        <taxon>Campylobacterota</taxon>
        <taxon>Epsilonproteobacteria</taxon>
        <taxon>Campylobacterales</taxon>
        <taxon>Sulfurimonadaceae</taxon>
        <taxon>Sulfurimonas</taxon>
    </lineage>
</organism>
<dbReference type="GO" id="GO:0046872">
    <property type="term" value="F:metal ion binding"/>
    <property type="evidence" value="ECO:0007669"/>
    <property type="project" value="UniProtKB-KW"/>
</dbReference>
<dbReference type="InterPro" id="IPR020612">
    <property type="entry name" value="Methylthiotransferase_CS"/>
</dbReference>
<protein>
    <submittedName>
        <fullName evidence="10">tRNA (N(6)-L-threonylcarbamoyladenosine(37)-C(2))-methylthiotransferase MtaB</fullName>
    </submittedName>
</protein>
<dbReference type="InterPro" id="IPR005839">
    <property type="entry name" value="Methylthiotransferase"/>
</dbReference>
<sequence length="415" mass="47280">MKKKVYFKTFGCRTNLYDSQVMMSAMQDYDVTEIESEADVVVINSCTVTNGADSHVRSYLSHVEKSSGAKVFLTGCGAHTKGEKLLSQGRVQGVFGQSEKMKIDSMLSKDKPFYEPGDLNHIDEAVVDDFVGMSRAFIKIQEGCNFRCSYCIIPFVRGDARSMDEGRILEQIRRLALNGFGEFILTGTNVGSYGQKTNSSLAQLMKKISQIRGVRRIRLGSVEPIQITDEFKEILNEPWLERHLHIALQHTSEQMLKHMNRRNVYKQDRELFEFLASKGFAIGTDFITGHPGESQQLWNEAMRNVKDLPLTHLHAFTYSKRDGTPSAIMKPEVNGKVAKDRLHELESVVKAKNLEFRKAFSSELEVLIENEKDGLYIGYDQHFNKISVESDEDLVGNWLSIKDYKIKEEFNYARV</sequence>
<evidence type="ECO:0000313" key="11">
    <source>
        <dbReference type="Proteomes" id="UP000593994"/>
    </source>
</evidence>
<dbReference type="SUPFAM" id="SSF102114">
    <property type="entry name" value="Radical SAM enzymes"/>
    <property type="match status" value="1"/>
</dbReference>
<dbReference type="RefSeq" id="WP_194372362.1">
    <property type="nucleotide sequence ID" value="NZ_CP054492.1"/>
</dbReference>
<evidence type="ECO:0000256" key="2">
    <source>
        <dbReference type="ARBA" id="ARBA00022485"/>
    </source>
</evidence>
<reference evidence="10 11" key="1">
    <citation type="submission" date="2020-05" db="EMBL/GenBank/DDBJ databases">
        <title>Sulfurimonas marisnigri, sp. nov., and Sulfurimonas baltica, sp. nov., manganese oxide reducing chemolithoautotrophs of the class Epsilonproteobacteria isolated from the pelagic redoxclines of the Black and Baltic Seas and emended description of the genus Sulfurimonas.</title>
        <authorList>
            <person name="Henkel J.V."/>
            <person name="Laudan C."/>
            <person name="Werner J."/>
            <person name="Neu T."/>
            <person name="Plewe S."/>
            <person name="Sproer C."/>
            <person name="Bunk B."/>
            <person name="Schulz-Vogt H.N."/>
        </authorList>
    </citation>
    <scope>NUCLEOTIDE SEQUENCE [LARGE SCALE GENOMIC DNA]</scope>
    <source>
        <strain evidence="10 11">GD2</strain>
    </source>
</reference>
<dbReference type="AlphaFoldDB" id="A0A7S7RPC5"/>
<accession>A0A7S7RPC5</accession>
<proteinExistence type="predicted"/>
<comment type="cofactor">
    <cofactor evidence="1">
        <name>[4Fe-4S] cluster</name>
        <dbReference type="ChEBI" id="CHEBI:49883"/>
    </cofactor>
</comment>
<dbReference type="InterPro" id="IPR006467">
    <property type="entry name" value="MiaB-like_bact"/>
</dbReference>
<dbReference type="InterPro" id="IPR013848">
    <property type="entry name" value="Methylthiotransferase_N"/>
</dbReference>
<dbReference type="PROSITE" id="PS01278">
    <property type="entry name" value="MTTASE_RADICAL"/>
    <property type="match status" value="1"/>
</dbReference>
<name>A0A7S7RPC5_9BACT</name>